<accession>A0A1C0Z4P5</accession>
<evidence type="ECO:0000256" key="11">
    <source>
        <dbReference type="RuleBase" id="RU004136"/>
    </source>
</evidence>
<keyword evidence="8 10" id="KW-0131">Cell cycle</keyword>
<evidence type="ECO:0000259" key="14">
    <source>
        <dbReference type="Pfam" id="PF08245"/>
    </source>
</evidence>
<dbReference type="InterPro" id="IPR036615">
    <property type="entry name" value="Mur_ligase_C_dom_sf"/>
</dbReference>
<evidence type="ECO:0000256" key="6">
    <source>
        <dbReference type="ARBA" id="ARBA00022960"/>
    </source>
</evidence>
<dbReference type="SUPFAM" id="SSF63418">
    <property type="entry name" value="MurE/MurF N-terminal domain"/>
    <property type="match status" value="1"/>
</dbReference>
<dbReference type="GO" id="GO:0008360">
    <property type="term" value="P:regulation of cell shape"/>
    <property type="evidence" value="ECO:0007669"/>
    <property type="project" value="UniProtKB-KW"/>
</dbReference>
<evidence type="ECO:0000256" key="7">
    <source>
        <dbReference type="ARBA" id="ARBA00022984"/>
    </source>
</evidence>
<dbReference type="InterPro" id="IPR004101">
    <property type="entry name" value="Mur_ligase_C"/>
</dbReference>
<keyword evidence="4 10" id="KW-0547">Nucleotide-binding</keyword>
<evidence type="ECO:0000256" key="10">
    <source>
        <dbReference type="HAMAP-Rule" id="MF_02019"/>
    </source>
</evidence>
<dbReference type="GO" id="GO:0008766">
    <property type="term" value="F:UDP-N-acetylmuramoylalanyl-D-glutamyl-2,6-diaminopimelate-D-alanyl-D-alanine ligase activity"/>
    <property type="evidence" value="ECO:0007669"/>
    <property type="project" value="RHEA"/>
</dbReference>
<dbReference type="NCBIfam" id="TIGR01143">
    <property type="entry name" value="murF"/>
    <property type="match status" value="1"/>
</dbReference>
<comment type="subcellular location">
    <subcellularLocation>
        <location evidence="10 11">Cytoplasm</location>
    </subcellularLocation>
</comment>
<dbReference type="InterPro" id="IPR036565">
    <property type="entry name" value="Mur-like_cat_sf"/>
</dbReference>
<keyword evidence="2 10" id="KW-0436">Ligase</keyword>
<dbReference type="SUPFAM" id="SSF53244">
    <property type="entry name" value="MurD-like peptide ligases, peptide-binding domain"/>
    <property type="match status" value="1"/>
</dbReference>
<evidence type="ECO:0000256" key="5">
    <source>
        <dbReference type="ARBA" id="ARBA00022840"/>
    </source>
</evidence>
<dbReference type="GO" id="GO:0009252">
    <property type="term" value="P:peptidoglycan biosynthetic process"/>
    <property type="evidence" value="ECO:0007669"/>
    <property type="project" value="UniProtKB-UniRule"/>
</dbReference>
<dbReference type="InterPro" id="IPR013221">
    <property type="entry name" value="Mur_ligase_cen"/>
</dbReference>
<dbReference type="SUPFAM" id="SSF53623">
    <property type="entry name" value="MurD-like peptide ligases, catalytic domain"/>
    <property type="match status" value="1"/>
</dbReference>
<dbReference type="Gene3D" id="3.40.1390.10">
    <property type="entry name" value="MurE/MurF, N-terminal domain"/>
    <property type="match status" value="1"/>
</dbReference>
<dbReference type="GO" id="GO:0005524">
    <property type="term" value="F:ATP binding"/>
    <property type="evidence" value="ECO:0007669"/>
    <property type="project" value="UniProtKB-UniRule"/>
</dbReference>
<dbReference type="PANTHER" id="PTHR43024:SF1">
    <property type="entry name" value="UDP-N-ACETYLMURAMOYL-TRIPEPTIDE--D-ALANYL-D-ALANINE LIGASE"/>
    <property type="match status" value="1"/>
</dbReference>
<dbReference type="EMBL" id="MATO01000002">
    <property type="protein sequence ID" value="OCS94412.1"/>
    <property type="molecule type" value="Genomic_DNA"/>
</dbReference>
<comment type="similarity">
    <text evidence="10">Belongs to the MurCDEF family. MurF subfamily.</text>
</comment>
<keyword evidence="3 10" id="KW-0132">Cell division</keyword>
<evidence type="ECO:0000313" key="15">
    <source>
        <dbReference type="EMBL" id="OCS94412.1"/>
    </source>
</evidence>
<dbReference type="Gene3D" id="3.90.190.20">
    <property type="entry name" value="Mur ligase, C-terminal domain"/>
    <property type="match status" value="1"/>
</dbReference>
<evidence type="ECO:0000256" key="1">
    <source>
        <dbReference type="ARBA" id="ARBA00022490"/>
    </source>
</evidence>
<evidence type="ECO:0000256" key="8">
    <source>
        <dbReference type="ARBA" id="ARBA00023306"/>
    </source>
</evidence>
<evidence type="ECO:0000256" key="2">
    <source>
        <dbReference type="ARBA" id="ARBA00022598"/>
    </source>
</evidence>
<comment type="pathway">
    <text evidence="10 11">Cell wall biogenesis; peptidoglycan biosynthesis.</text>
</comment>
<dbReference type="Gene3D" id="3.40.1190.10">
    <property type="entry name" value="Mur-like, catalytic domain"/>
    <property type="match status" value="1"/>
</dbReference>
<evidence type="ECO:0000313" key="16">
    <source>
        <dbReference type="Proteomes" id="UP000093482"/>
    </source>
</evidence>
<comment type="catalytic activity">
    <reaction evidence="10 11">
        <text>D-alanyl-D-alanine + UDP-N-acetyl-alpha-D-muramoyl-L-alanyl-gamma-D-glutamyl-meso-2,6-diaminopimelate + ATP = UDP-N-acetyl-alpha-D-muramoyl-L-alanyl-gamma-D-glutamyl-meso-2,6-diaminopimeloyl-D-alanyl-D-alanine + ADP + phosphate + H(+)</text>
        <dbReference type="Rhea" id="RHEA:28374"/>
        <dbReference type="ChEBI" id="CHEBI:15378"/>
        <dbReference type="ChEBI" id="CHEBI:30616"/>
        <dbReference type="ChEBI" id="CHEBI:43474"/>
        <dbReference type="ChEBI" id="CHEBI:57822"/>
        <dbReference type="ChEBI" id="CHEBI:61386"/>
        <dbReference type="ChEBI" id="CHEBI:83905"/>
        <dbReference type="ChEBI" id="CHEBI:456216"/>
        <dbReference type="EC" id="6.3.2.10"/>
    </reaction>
</comment>
<dbReference type="InterPro" id="IPR000713">
    <property type="entry name" value="Mur_ligase_N"/>
</dbReference>
<protein>
    <recommendedName>
        <fullName evidence="10 11">UDP-N-acetylmuramoyl-tripeptide--D-alanyl-D-alanine ligase</fullName>
        <ecNumber evidence="10 11">6.3.2.10</ecNumber>
    </recommendedName>
    <alternativeName>
        <fullName evidence="10">D-alanyl-D-alanine-adding enzyme</fullName>
    </alternativeName>
</protein>
<organism evidence="15 16">
    <name type="scientific">Caryophanon latum</name>
    <dbReference type="NCBI Taxonomy" id="33977"/>
    <lineage>
        <taxon>Bacteria</taxon>
        <taxon>Bacillati</taxon>
        <taxon>Bacillota</taxon>
        <taxon>Bacilli</taxon>
        <taxon>Bacillales</taxon>
        <taxon>Caryophanaceae</taxon>
        <taxon>Caryophanon</taxon>
    </lineage>
</organism>
<comment type="caution">
    <text evidence="15">The sequence shown here is derived from an EMBL/GenBank/DDBJ whole genome shotgun (WGS) entry which is preliminary data.</text>
</comment>
<keyword evidence="1 10" id="KW-0963">Cytoplasm</keyword>
<feature type="domain" description="Mur ligase C-terminal" evidence="13">
    <location>
        <begin position="318"/>
        <end position="442"/>
    </location>
</feature>
<dbReference type="HAMAP" id="MF_02019">
    <property type="entry name" value="MurF"/>
    <property type="match status" value="1"/>
</dbReference>
<feature type="domain" description="Mur ligase central" evidence="14">
    <location>
        <begin position="108"/>
        <end position="295"/>
    </location>
</feature>
<reference evidence="15 16" key="1">
    <citation type="submission" date="2016-07" db="EMBL/GenBank/DDBJ databases">
        <title>Caryophanon latum genome sequencing.</title>
        <authorList>
            <person name="Verma A."/>
            <person name="Pal Y."/>
            <person name="Krishnamurthi S."/>
        </authorList>
    </citation>
    <scope>NUCLEOTIDE SEQUENCE [LARGE SCALE GENOMIC DNA]</scope>
    <source>
        <strain evidence="15 16">DSM 14151</strain>
    </source>
</reference>
<dbReference type="InterPro" id="IPR051046">
    <property type="entry name" value="MurCDEF_CellWall_CoF430Synth"/>
</dbReference>
<dbReference type="AlphaFoldDB" id="A0A1C0Z4P5"/>
<feature type="domain" description="Mur ligase N-terminal catalytic" evidence="12">
    <location>
        <begin position="24"/>
        <end position="98"/>
    </location>
</feature>
<dbReference type="GO" id="GO:0051301">
    <property type="term" value="P:cell division"/>
    <property type="evidence" value="ECO:0007669"/>
    <property type="project" value="UniProtKB-KW"/>
</dbReference>
<dbReference type="Pfam" id="PF02875">
    <property type="entry name" value="Mur_ligase_C"/>
    <property type="match status" value="1"/>
</dbReference>
<dbReference type="InterPro" id="IPR035911">
    <property type="entry name" value="MurE/MurF_N"/>
</dbReference>
<feature type="binding site" evidence="10">
    <location>
        <begin position="110"/>
        <end position="116"/>
    </location>
    <ligand>
        <name>ATP</name>
        <dbReference type="ChEBI" id="CHEBI:30616"/>
    </ligand>
</feature>
<evidence type="ECO:0000256" key="3">
    <source>
        <dbReference type="ARBA" id="ARBA00022618"/>
    </source>
</evidence>
<dbReference type="Proteomes" id="UP000093482">
    <property type="component" value="Unassembled WGS sequence"/>
</dbReference>
<evidence type="ECO:0000256" key="4">
    <source>
        <dbReference type="ARBA" id="ARBA00022741"/>
    </source>
</evidence>
<dbReference type="OrthoDB" id="9801978at2"/>
<evidence type="ECO:0000259" key="12">
    <source>
        <dbReference type="Pfam" id="PF01225"/>
    </source>
</evidence>
<dbReference type="GO" id="GO:0047480">
    <property type="term" value="F:UDP-N-acetylmuramoyl-tripeptide-D-alanyl-D-alanine ligase activity"/>
    <property type="evidence" value="ECO:0007669"/>
    <property type="project" value="UniProtKB-UniRule"/>
</dbReference>
<dbReference type="GO" id="GO:0071555">
    <property type="term" value="P:cell wall organization"/>
    <property type="evidence" value="ECO:0007669"/>
    <property type="project" value="UniProtKB-KW"/>
</dbReference>
<comment type="function">
    <text evidence="10 11">Involved in cell wall formation. Catalyzes the final step in the synthesis of UDP-N-acetylmuramoyl-pentapeptide, the precursor of murein.</text>
</comment>
<evidence type="ECO:0000256" key="9">
    <source>
        <dbReference type="ARBA" id="ARBA00023316"/>
    </source>
</evidence>
<dbReference type="EC" id="6.3.2.10" evidence="10 11"/>
<dbReference type="UniPathway" id="UPA00219"/>
<keyword evidence="16" id="KW-1185">Reference proteome</keyword>
<gene>
    <name evidence="10" type="primary">murF</name>
    <name evidence="15" type="ORF">A6K76_03615</name>
</gene>
<keyword evidence="5 10" id="KW-0067">ATP-binding</keyword>
<keyword evidence="9 10" id="KW-0961">Cell wall biogenesis/degradation</keyword>
<dbReference type="Pfam" id="PF08245">
    <property type="entry name" value="Mur_ligase_M"/>
    <property type="match status" value="1"/>
</dbReference>
<evidence type="ECO:0000259" key="13">
    <source>
        <dbReference type="Pfam" id="PF02875"/>
    </source>
</evidence>
<dbReference type="RefSeq" id="WP_066461113.1">
    <property type="nucleotide sequence ID" value="NZ_MATO01000002.1"/>
</dbReference>
<sequence>MKKTVQQLAAWLNIENQSFGDVVVTGVSIDTRTIEQGDLFIPFRGEQTNGHRFVEKAFEQGAVASLWLKDEPNPPANVPLIFVDDAEEALQQMARAYRAEHNATFIGITGSNGKTSSKDILAGALAPFYKVQKTIGNFNNQLGLPITILRLDEDTEIAVLEMGMSGFGEIEFLTKLARPHLAVITNIGEAHMQDLGSRAGIAKAKFEIVDGLLPGGKLFYDGDEPLLAELVASASRDDIEYVSFGFDGAHAQTASNITTVDNGSQFEASGVVNGEYFISVLGKHQVKNTLSTMLIANHLRLTDEQIRASLAQVVLTDMRMQLIDTAHTLFINDAYNAAPTSMKAAIDFMKTTTLRDEKWLVLGDMLELGDDELTFHASIAESIEADKVAGVCLYGPRMKALYDALLPTLGERVLHSEDVAPMIERIREQAGKNSVVLVKASRGMKLERVIEAFQ</sequence>
<dbReference type="PANTHER" id="PTHR43024">
    <property type="entry name" value="UDP-N-ACETYLMURAMOYL-TRIPEPTIDE--D-ALANYL-D-ALANINE LIGASE"/>
    <property type="match status" value="1"/>
</dbReference>
<keyword evidence="6 10" id="KW-0133">Cell shape</keyword>
<dbReference type="GO" id="GO:0005737">
    <property type="term" value="C:cytoplasm"/>
    <property type="evidence" value="ECO:0007669"/>
    <property type="project" value="UniProtKB-SubCell"/>
</dbReference>
<name>A0A1C0Z4P5_9BACL</name>
<keyword evidence="7 10" id="KW-0573">Peptidoglycan synthesis</keyword>
<dbReference type="InterPro" id="IPR005863">
    <property type="entry name" value="UDP-N-AcMur_synth"/>
</dbReference>
<proteinExistence type="inferred from homology"/>
<dbReference type="Pfam" id="PF01225">
    <property type="entry name" value="Mur_ligase"/>
    <property type="match status" value="1"/>
</dbReference>